<dbReference type="Proteomes" id="UP000320475">
    <property type="component" value="Unassembled WGS sequence"/>
</dbReference>
<evidence type="ECO:0000313" key="4">
    <source>
        <dbReference type="Proteomes" id="UP000317494"/>
    </source>
</evidence>
<organism evidence="3 5">
    <name type="scientific">Synchytrium endobioticum</name>
    <dbReference type="NCBI Taxonomy" id="286115"/>
    <lineage>
        <taxon>Eukaryota</taxon>
        <taxon>Fungi</taxon>
        <taxon>Fungi incertae sedis</taxon>
        <taxon>Chytridiomycota</taxon>
        <taxon>Chytridiomycota incertae sedis</taxon>
        <taxon>Chytridiomycetes</taxon>
        <taxon>Synchytriales</taxon>
        <taxon>Synchytriaceae</taxon>
        <taxon>Synchytrium</taxon>
    </lineage>
</organism>
<feature type="region of interest" description="Disordered" evidence="1">
    <location>
        <begin position="30"/>
        <end position="119"/>
    </location>
</feature>
<evidence type="ECO:0000313" key="2">
    <source>
        <dbReference type="EMBL" id="TPX38400.1"/>
    </source>
</evidence>
<evidence type="ECO:0000256" key="1">
    <source>
        <dbReference type="SAM" id="MobiDB-lite"/>
    </source>
</evidence>
<comment type="caution">
    <text evidence="3">The sequence shown here is derived from an EMBL/GenBank/DDBJ whole genome shotgun (WGS) entry which is preliminary data.</text>
</comment>
<reference evidence="4 5" key="1">
    <citation type="journal article" date="2019" name="Sci. Rep.">
        <title>Comparative genomics of chytrid fungi reveal insights into the obligate biotrophic and pathogenic lifestyle of Synchytrium endobioticum.</title>
        <authorList>
            <person name="van de Vossenberg B.T.L.H."/>
            <person name="Warris S."/>
            <person name="Nguyen H.D.T."/>
            <person name="van Gent-Pelzer M.P.E."/>
            <person name="Joly D.L."/>
            <person name="van de Geest H.C."/>
            <person name="Bonants P.J.M."/>
            <person name="Smith D.S."/>
            <person name="Levesque C.A."/>
            <person name="van der Lee T.A.J."/>
        </authorList>
    </citation>
    <scope>NUCLEOTIDE SEQUENCE [LARGE SCALE GENOMIC DNA]</scope>
    <source>
        <strain evidence="3 5">LEV6574</strain>
        <strain evidence="2 4">MB42</strain>
    </source>
</reference>
<sequence length="119" mass="13146">MAIKRTYHIDEELEVPLTFTQVLTGISAEDHYNSEDDGDYALPHASRDGDDDSTNGSCDQDEGPQRDLSPLHVNPQDCYESHHNINPHSPNGAPIFFVPKPGGGQRPSATSMDPRFSLR</sequence>
<protein>
    <submittedName>
        <fullName evidence="3">Uncharacterized protein</fullName>
    </submittedName>
</protein>
<dbReference type="VEuPathDB" id="FungiDB:SeMB42_g06760"/>
<dbReference type="EMBL" id="QEAN01000404">
    <property type="protein sequence ID" value="TPX38400.1"/>
    <property type="molecule type" value="Genomic_DNA"/>
</dbReference>
<evidence type="ECO:0000313" key="5">
    <source>
        <dbReference type="Proteomes" id="UP000320475"/>
    </source>
</evidence>
<dbReference type="Proteomes" id="UP000317494">
    <property type="component" value="Unassembled WGS sequence"/>
</dbReference>
<keyword evidence="4" id="KW-1185">Reference proteome</keyword>
<name>A0A507D9K3_9FUNG</name>
<dbReference type="EMBL" id="QEAM01000060">
    <property type="protein sequence ID" value="TPX48077.1"/>
    <property type="molecule type" value="Genomic_DNA"/>
</dbReference>
<evidence type="ECO:0000313" key="3">
    <source>
        <dbReference type="EMBL" id="TPX48077.1"/>
    </source>
</evidence>
<gene>
    <name evidence="3" type="ORF">SeLEV6574_g02257</name>
    <name evidence="2" type="ORF">SeMB42_g06760</name>
</gene>
<proteinExistence type="predicted"/>
<dbReference type="AlphaFoldDB" id="A0A507D9K3"/>
<accession>A0A507D9K3</accession>